<dbReference type="PROSITE" id="PS50011">
    <property type="entry name" value="PROTEIN_KINASE_DOM"/>
    <property type="match status" value="1"/>
</dbReference>
<reference evidence="7" key="1">
    <citation type="journal article" date="2023" name="Mol. Phylogenet. Evol.">
        <title>Genome-scale phylogeny and comparative genomics of the fungal order Sordariales.</title>
        <authorList>
            <person name="Hensen N."/>
            <person name="Bonometti L."/>
            <person name="Westerberg I."/>
            <person name="Brannstrom I.O."/>
            <person name="Guillou S."/>
            <person name="Cros-Aarteil S."/>
            <person name="Calhoun S."/>
            <person name="Haridas S."/>
            <person name="Kuo A."/>
            <person name="Mondo S."/>
            <person name="Pangilinan J."/>
            <person name="Riley R."/>
            <person name="LaButti K."/>
            <person name="Andreopoulos B."/>
            <person name="Lipzen A."/>
            <person name="Chen C."/>
            <person name="Yan M."/>
            <person name="Daum C."/>
            <person name="Ng V."/>
            <person name="Clum A."/>
            <person name="Steindorff A."/>
            <person name="Ohm R.A."/>
            <person name="Martin F."/>
            <person name="Silar P."/>
            <person name="Natvig D.O."/>
            <person name="Lalanne C."/>
            <person name="Gautier V."/>
            <person name="Ament-Velasquez S.L."/>
            <person name="Kruys A."/>
            <person name="Hutchinson M.I."/>
            <person name="Powell A.J."/>
            <person name="Barry K."/>
            <person name="Miller A.N."/>
            <person name="Grigoriev I.V."/>
            <person name="Debuchy R."/>
            <person name="Gladieux P."/>
            <person name="Hiltunen Thoren M."/>
            <person name="Johannesson H."/>
        </authorList>
    </citation>
    <scope>NUCLEOTIDE SEQUENCE</scope>
    <source>
        <strain evidence="7">CBS 232.78</strain>
    </source>
</reference>
<dbReference type="EMBL" id="JAULSW010000007">
    <property type="protein sequence ID" value="KAK3374809.1"/>
    <property type="molecule type" value="Genomic_DNA"/>
</dbReference>
<organism evidence="7 8">
    <name type="scientific">Podospora didyma</name>
    <dbReference type="NCBI Taxonomy" id="330526"/>
    <lineage>
        <taxon>Eukaryota</taxon>
        <taxon>Fungi</taxon>
        <taxon>Dikarya</taxon>
        <taxon>Ascomycota</taxon>
        <taxon>Pezizomycotina</taxon>
        <taxon>Sordariomycetes</taxon>
        <taxon>Sordariomycetidae</taxon>
        <taxon>Sordariales</taxon>
        <taxon>Podosporaceae</taxon>
        <taxon>Podospora</taxon>
    </lineage>
</organism>
<keyword evidence="8" id="KW-1185">Reference proteome</keyword>
<keyword evidence="3" id="KW-0547">Nucleotide-binding</keyword>
<dbReference type="PANTHER" id="PTHR45646">
    <property type="entry name" value="SERINE/THREONINE-PROTEIN KINASE DOA-RELATED"/>
    <property type="match status" value="1"/>
</dbReference>
<dbReference type="Pfam" id="PF00069">
    <property type="entry name" value="Pkinase"/>
    <property type="match status" value="1"/>
</dbReference>
<evidence type="ECO:0000256" key="2">
    <source>
        <dbReference type="ARBA" id="ARBA00022679"/>
    </source>
</evidence>
<dbReference type="SMART" id="SM00220">
    <property type="entry name" value="S_TKc"/>
    <property type="match status" value="1"/>
</dbReference>
<dbReference type="GO" id="GO:0043484">
    <property type="term" value="P:regulation of RNA splicing"/>
    <property type="evidence" value="ECO:0007669"/>
    <property type="project" value="TreeGrafter"/>
</dbReference>
<evidence type="ECO:0000256" key="3">
    <source>
        <dbReference type="ARBA" id="ARBA00022741"/>
    </source>
</evidence>
<keyword evidence="5" id="KW-0067">ATP-binding</keyword>
<sequence>MAELSPVMSLLSPQESFREFRDNGLRLDGPHVGLESIHDYEPGGHHPVHIGDVLNGRYKVMDKLGNGGRANVWLCRDVQREISQYFAIKILMAAASIDDSPELRVYKLLRQGLAKGEAAEHLCLPLGRFDIHGPNGHHFALVYPVLGPRVSRLPHVLNKDHPAKELRDICFQVVRAMATLHSHGICHGDFRPANILTRIKGLGGLSEDQIRQVFGPPKTVAVIQSSSEGGGSWPSTAPTYLVRPIEWESLDFGGGIGINFVTSRACVVDFAESFDVRDLPEDLGIPQEYCAPEYVLDKRLGIGSDIWALGCTLFEIRTGRRLFDIPDDDPDEHLKRMVNLLGKFPEPWWSTTWEARRRCFGEDQEGVSGRGKQSARLLGGISLTRKRTTHSIEDVLADGLVYDFGHNNKKSEHRAIAKDEISLFADLLRRIFKYSPDQRTPPEDILEHVWFGV</sequence>
<keyword evidence="4 7" id="KW-0418">Kinase</keyword>
<evidence type="ECO:0000256" key="1">
    <source>
        <dbReference type="ARBA" id="ARBA00022527"/>
    </source>
</evidence>
<accession>A0AAE0KE17</accession>
<dbReference type="Proteomes" id="UP001285441">
    <property type="component" value="Unassembled WGS sequence"/>
</dbReference>
<dbReference type="Gene3D" id="1.10.510.10">
    <property type="entry name" value="Transferase(Phosphotransferase) domain 1"/>
    <property type="match status" value="1"/>
</dbReference>
<evidence type="ECO:0000259" key="6">
    <source>
        <dbReference type="PROSITE" id="PS50011"/>
    </source>
</evidence>
<keyword evidence="2" id="KW-0808">Transferase</keyword>
<reference evidence="7" key="2">
    <citation type="submission" date="2023-06" db="EMBL/GenBank/DDBJ databases">
        <authorList>
            <consortium name="Lawrence Berkeley National Laboratory"/>
            <person name="Haridas S."/>
            <person name="Hensen N."/>
            <person name="Bonometti L."/>
            <person name="Westerberg I."/>
            <person name="Brannstrom I.O."/>
            <person name="Guillou S."/>
            <person name="Cros-Aarteil S."/>
            <person name="Calhoun S."/>
            <person name="Kuo A."/>
            <person name="Mondo S."/>
            <person name="Pangilinan J."/>
            <person name="Riley R."/>
            <person name="LaButti K."/>
            <person name="Andreopoulos B."/>
            <person name="Lipzen A."/>
            <person name="Chen C."/>
            <person name="Yanf M."/>
            <person name="Daum C."/>
            <person name="Ng V."/>
            <person name="Clum A."/>
            <person name="Steindorff A."/>
            <person name="Ohm R."/>
            <person name="Martin F."/>
            <person name="Silar P."/>
            <person name="Natvig D."/>
            <person name="Lalanne C."/>
            <person name="Gautier V."/>
            <person name="Ament-velasquez S.L."/>
            <person name="Kruys A."/>
            <person name="Hutchinson M.I."/>
            <person name="Powell A.J."/>
            <person name="Barry K."/>
            <person name="Miller A.N."/>
            <person name="Grigoriev I.V."/>
            <person name="Debuchy R."/>
            <person name="Gladieux P."/>
            <person name="Thoren M.H."/>
            <person name="Johannesson H."/>
        </authorList>
    </citation>
    <scope>NUCLEOTIDE SEQUENCE</scope>
    <source>
        <strain evidence="7">CBS 232.78</strain>
    </source>
</reference>
<evidence type="ECO:0000256" key="5">
    <source>
        <dbReference type="ARBA" id="ARBA00022840"/>
    </source>
</evidence>
<dbReference type="InterPro" id="IPR051175">
    <property type="entry name" value="CLK_kinases"/>
</dbReference>
<dbReference type="PANTHER" id="PTHR45646:SF11">
    <property type="entry name" value="SERINE_THREONINE-PROTEIN KINASE DOA"/>
    <property type="match status" value="1"/>
</dbReference>
<name>A0AAE0KE17_9PEZI</name>
<protein>
    <submittedName>
        <fullName evidence="7">Kinase-like domain-containing protein</fullName>
    </submittedName>
</protein>
<evidence type="ECO:0000256" key="4">
    <source>
        <dbReference type="ARBA" id="ARBA00022777"/>
    </source>
</evidence>
<dbReference type="SUPFAM" id="SSF56112">
    <property type="entry name" value="Protein kinase-like (PK-like)"/>
    <property type="match status" value="1"/>
</dbReference>
<dbReference type="InterPro" id="IPR000719">
    <property type="entry name" value="Prot_kinase_dom"/>
</dbReference>
<dbReference type="GO" id="GO:0005634">
    <property type="term" value="C:nucleus"/>
    <property type="evidence" value="ECO:0007669"/>
    <property type="project" value="TreeGrafter"/>
</dbReference>
<dbReference type="Gene3D" id="3.30.200.20">
    <property type="entry name" value="Phosphorylase Kinase, domain 1"/>
    <property type="match status" value="1"/>
</dbReference>
<comment type="caution">
    <text evidence="7">The sequence shown here is derived from an EMBL/GenBank/DDBJ whole genome shotgun (WGS) entry which is preliminary data.</text>
</comment>
<dbReference type="GO" id="GO:0005524">
    <property type="term" value="F:ATP binding"/>
    <property type="evidence" value="ECO:0007669"/>
    <property type="project" value="UniProtKB-KW"/>
</dbReference>
<dbReference type="InterPro" id="IPR011009">
    <property type="entry name" value="Kinase-like_dom_sf"/>
</dbReference>
<gene>
    <name evidence="7" type="ORF">B0H63DRAFT_512853</name>
</gene>
<evidence type="ECO:0000313" key="7">
    <source>
        <dbReference type="EMBL" id="KAK3374809.1"/>
    </source>
</evidence>
<dbReference type="AlphaFoldDB" id="A0AAE0KE17"/>
<feature type="domain" description="Protein kinase" evidence="6">
    <location>
        <begin position="58"/>
        <end position="451"/>
    </location>
</feature>
<keyword evidence="1" id="KW-0723">Serine/threonine-protein kinase</keyword>
<evidence type="ECO:0000313" key="8">
    <source>
        <dbReference type="Proteomes" id="UP001285441"/>
    </source>
</evidence>
<dbReference type="GO" id="GO:0004674">
    <property type="term" value="F:protein serine/threonine kinase activity"/>
    <property type="evidence" value="ECO:0007669"/>
    <property type="project" value="UniProtKB-KW"/>
</dbReference>
<proteinExistence type="predicted"/>